<keyword evidence="2" id="KW-1185">Reference proteome</keyword>
<dbReference type="Proteomes" id="UP000091857">
    <property type="component" value="Chromosome 1"/>
</dbReference>
<organism evidence="1 2">
    <name type="scientific">Manihot esculenta</name>
    <name type="common">Cassava</name>
    <name type="synonym">Jatropha manihot</name>
    <dbReference type="NCBI Taxonomy" id="3983"/>
    <lineage>
        <taxon>Eukaryota</taxon>
        <taxon>Viridiplantae</taxon>
        <taxon>Streptophyta</taxon>
        <taxon>Embryophyta</taxon>
        <taxon>Tracheophyta</taxon>
        <taxon>Spermatophyta</taxon>
        <taxon>Magnoliopsida</taxon>
        <taxon>eudicotyledons</taxon>
        <taxon>Gunneridae</taxon>
        <taxon>Pentapetalae</taxon>
        <taxon>rosids</taxon>
        <taxon>fabids</taxon>
        <taxon>Malpighiales</taxon>
        <taxon>Euphorbiaceae</taxon>
        <taxon>Crotonoideae</taxon>
        <taxon>Manihoteae</taxon>
        <taxon>Manihot</taxon>
    </lineage>
</organism>
<reference evidence="2" key="1">
    <citation type="journal article" date="2016" name="Nat. Biotechnol.">
        <title>Sequencing wild and cultivated cassava and related species reveals extensive interspecific hybridization and genetic diversity.</title>
        <authorList>
            <person name="Bredeson J.V."/>
            <person name="Lyons J.B."/>
            <person name="Prochnik S.E."/>
            <person name="Wu G.A."/>
            <person name="Ha C.M."/>
            <person name="Edsinger-Gonzales E."/>
            <person name="Grimwood J."/>
            <person name="Schmutz J."/>
            <person name="Rabbi I.Y."/>
            <person name="Egesi C."/>
            <person name="Nauluvula P."/>
            <person name="Lebot V."/>
            <person name="Ndunguru J."/>
            <person name="Mkamilo G."/>
            <person name="Bart R.S."/>
            <person name="Setter T.L."/>
            <person name="Gleadow R.M."/>
            <person name="Kulakow P."/>
            <person name="Ferguson M.E."/>
            <person name="Rounsley S."/>
            <person name="Rokhsar D.S."/>
        </authorList>
    </citation>
    <scope>NUCLEOTIDE SEQUENCE [LARGE SCALE GENOMIC DNA]</scope>
    <source>
        <strain evidence="2">cv. AM560-2</strain>
    </source>
</reference>
<dbReference type="EMBL" id="CM004387">
    <property type="protein sequence ID" value="KAG8662152.1"/>
    <property type="molecule type" value="Genomic_DNA"/>
</dbReference>
<proteinExistence type="predicted"/>
<accession>A0ACB7IBB7</accession>
<sequence>MQDPSYKRGFKFDHVWNMMKDAEKFKDCSSKKKIVQNQSSSYVSSESDNPTPDSPMVPSPNLSSFSIHLNEDIAGDYTSSNRPLGVKKAKLKKKFDESFSSALKCLHANNEKLVESLANATAEREKGRLMKSRALDLKEFKEENKILLLDLNSISDPIAHETFRQEKIRISEKRAQRQQPPPPSASNVYGQYLNDIAGSGSDLPEY</sequence>
<evidence type="ECO:0000313" key="2">
    <source>
        <dbReference type="Proteomes" id="UP000091857"/>
    </source>
</evidence>
<gene>
    <name evidence="1" type="ORF">MANES_01G069750v8</name>
</gene>
<protein>
    <submittedName>
        <fullName evidence="1">Uncharacterized protein</fullName>
    </submittedName>
</protein>
<comment type="caution">
    <text evidence="1">The sequence shown here is derived from an EMBL/GenBank/DDBJ whole genome shotgun (WGS) entry which is preliminary data.</text>
</comment>
<name>A0ACB7IBB7_MANES</name>
<evidence type="ECO:0000313" key="1">
    <source>
        <dbReference type="EMBL" id="KAG8662152.1"/>
    </source>
</evidence>